<dbReference type="RefSeq" id="WP_279926996.1">
    <property type="nucleotide sequence ID" value="NZ_JARWBG010000006.1"/>
</dbReference>
<proteinExistence type="predicted"/>
<accession>A0ABT6HJ25</accession>
<dbReference type="Proteomes" id="UP001223144">
    <property type="component" value="Unassembled WGS sequence"/>
</dbReference>
<organism evidence="2 3">
    <name type="scientific">Streptomyces chengmaiensis</name>
    <dbReference type="NCBI Taxonomy" id="3040919"/>
    <lineage>
        <taxon>Bacteria</taxon>
        <taxon>Bacillati</taxon>
        <taxon>Actinomycetota</taxon>
        <taxon>Actinomycetes</taxon>
        <taxon>Kitasatosporales</taxon>
        <taxon>Streptomycetaceae</taxon>
        <taxon>Streptomyces</taxon>
    </lineage>
</organism>
<reference evidence="2 3" key="1">
    <citation type="submission" date="2023-04" db="EMBL/GenBank/DDBJ databases">
        <title>Streptomyces chengmaiensis sp. nov. isolated from the stem of mangrove plant in Hainan.</title>
        <authorList>
            <person name="Huang X."/>
            <person name="Zhou S."/>
            <person name="Chu X."/>
            <person name="Xie Y."/>
            <person name="Lin Y."/>
        </authorList>
    </citation>
    <scope>NUCLEOTIDE SEQUENCE [LARGE SCALE GENOMIC DNA]</scope>
    <source>
        <strain evidence="2 3">HNM0663</strain>
    </source>
</reference>
<dbReference type="EMBL" id="JARWBG010000006">
    <property type="protein sequence ID" value="MDH2388688.1"/>
    <property type="molecule type" value="Genomic_DNA"/>
</dbReference>
<protein>
    <submittedName>
        <fullName evidence="2">Antitoxin</fullName>
    </submittedName>
</protein>
<feature type="region of interest" description="Disordered" evidence="1">
    <location>
        <begin position="1"/>
        <end position="69"/>
    </location>
</feature>
<gene>
    <name evidence="2" type="ORF">QCN29_07785</name>
</gene>
<dbReference type="InterPro" id="IPR028037">
    <property type="entry name" value="Antitoxin_Rv0909/MT0933"/>
</dbReference>
<name>A0ABT6HJ25_9ACTN</name>
<evidence type="ECO:0000313" key="2">
    <source>
        <dbReference type="EMBL" id="MDH2388688.1"/>
    </source>
</evidence>
<feature type="compositionally biased region" description="Basic and acidic residues" evidence="1">
    <location>
        <begin position="1"/>
        <end position="39"/>
    </location>
</feature>
<evidence type="ECO:0000313" key="3">
    <source>
        <dbReference type="Proteomes" id="UP001223144"/>
    </source>
</evidence>
<keyword evidence="3" id="KW-1185">Reference proteome</keyword>
<comment type="caution">
    <text evidence="2">The sequence shown here is derived from an EMBL/GenBank/DDBJ whole genome shotgun (WGS) entry which is preliminary data.</text>
</comment>
<evidence type="ECO:0000256" key="1">
    <source>
        <dbReference type="SAM" id="MobiDB-lite"/>
    </source>
</evidence>
<sequence length="69" mass="8022">MSVMDKLRQMLKGHEEKTAQDVDRSGDTVDETTHGKYQEQIDTAQQKAKDRLQRDPEAPRREQDNPPQD</sequence>
<feature type="compositionally biased region" description="Basic and acidic residues" evidence="1">
    <location>
        <begin position="47"/>
        <end position="69"/>
    </location>
</feature>
<dbReference type="Pfam" id="PF14013">
    <property type="entry name" value="MT0933_antitox"/>
    <property type="match status" value="1"/>
</dbReference>